<gene>
    <name evidence="2" type="ORF">C24_LOCUS14413</name>
</gene>
<proteinExistence type="predicted"/>
<dbReference type="Proteomes" id="UP000434276">
    <property type="component" value="Unassembled WGS sequence"/>
</dbReference>
<evidence type="ECO:0000313" key="3">
    <source>
        <dbReference type="Proteomes" id="UP000434276"/>
    </source>
</evidence>
<dbReference type="EMBL" id="CACSHJ010000089">
    <property type="protein sequence ID" value="CAA0384222.1"/>
    <property type="molecule type" value="Genomic_DNA"/>
</dbReference>
<evidence type="ECO:0000313" key="2">
    <source>
        <dbReference type="EMBL" id="CAA0384222.1"/>
    </source>
</evidence>
<feature type="compositionally biased region" description="Polar residues" evidence="1">
    <location>
        <begin position="22"/>
        <end position="33"/>
    </location>
</feature>
<feature type="region of interest" description="Disordered" evidence="1">
    <location>
        <begin position="1"/>
        <end position="36"/>
    </location>
</feature>
<evidence type="ECO:0000256" key="1">
    <source>
        <dbReference type="SAM" id="MobiDB-lite"/>
    </source>
</evidence>
<sequence>MIHNHHMNSHDRQHSRVDPSGSRKNGSRESSGSWVPRRRKFFESTIQETMSSIRDFQRESFERLRPGAFDREDFTEFERAVDILESLEIRRYNDFYVQCLQLLKTDLFWRNYWMSSSRFQTNEDRI</sequence>
<accession>A0A5S9XIR4</accession>
<feature type="compositionally biased region" description="Basic and acidic residues" evidence="1">
    <location>
        <begin position="8"/>
        <end position="17"/>
    </location>
</feature>
<dbReference type="AlphaFoldDB" id="A0A5S9XIR4"/>
<reference evidence="2 3" key="1">
    <citation type="submission" date="2019-12" db="EMBL/GenBank/DDBJ databases">
        <authorList>
            <person name="Jiao W.-B."/>
            <person name="Schneeberger K."/>
        </authorList>
    </citation>
    <scope>NUCLEOTIDE SEQUENCE [LARGE SCALE GENOMIC DNA]</scope>
    <source>
        <strain evidence="3">cv. C24</strain>
    </source>
</reference>
<protein>
    <submittedName>
        <fullName evidence="2">Uncharacterized protein</fullName>
    </submittedName>
</protein>
<name>A0A5S9XIR4_ARATH</name>
<organism evidence="2 3">
    <name type="scientific">Arabidopsis thaliana</name>
    <name type="common">Mouse-ear cress</name>
    <dbReference type="NCBI Taxonomy" id="3702"/>
    <lineage>
        <taxon>Eukaryota</taxon>
        <taxon>Viridiplantae</taxon>
        <taxon>Streptophyta</taxon>
        <taxon>Embryophyta</taxon>
        <taxon>Tracheophyta</taxon>
        <taxon>Spermatophyta</taxon>
        <taxon>Magnoliopsida</taxon>
        <taxon>eudicotyledons</taxon>
        <taxon>Gunneridae</taxon>
        <taxon>Pentapetalae</taxon>
        <taxon>rosids</taxon>
        <taxon>malvids</taxon>
        <taxon>Brassicales</taxon>
        <taxon>Brassicaceae</taxon>
        <taxon>Camelineae</taxon>
        <taxon>Arabidopsis</taxon>
    </lineage>
</organism>